<comment type="subcellular location">
    <subcellularLocation>
        <location evidence="1">Membrane</location>
        <topology evidence="1">Multi-pass membrane protein</topology>
    </subcellularLocation>
</comment>
<reference evidence="6" key="3">
    <citation type="submission" date="2025-08" db="UniProtKB">
        <authorList>
            <consortium name="RefSeq"/>
        </authorList>
    </citation>
    <scope>IDENTIFICATION</scope>
    <source>
        <strain evidence="6">CBS 342.82</strain>
    </source>
</reference>
<comment type="similarity">
    <text evidence="2">Belongs to the major facilitator superfamily. Monocarboxylate porter (TC 2.A.1.13) family.</text>
</comment>
<feature type="transmembrane region" description="Helical" evidence="4">
    <location>
        <begin position="155"/>
        <end position="177"/>
    </location>
</feature>
<organism evidence="6">
    <name type="scientific">Dissoconium aciculare CBS 342.82</name>
    <dbReference type="NCBI Taxonomy" id="1314786"/>
    <lineage>
        <taxon>Eukaryota</taxon>
        <taxon>Fungi</taxon>
        <taxon>Dikarya</taxon>
        <taxon>Ascomycota</taxon>
        <taxon>Pezizomycotina</taxon>
        <taxon>Dothideomycetes</taxon>
        <taxon>Dothideomycetidae</taxon>
        <taxon>Mycosphaerellales</taxon>
        <taxon>Dissoconiaceae</taxon>
        <taxon>Dissoconium</taxon>
    </lineage>
</organism>
<reference evidence="6" key="2">
    <citation type="submission" date="2020-04" db="EMBL/GenBank/DDBJ databases">
        <authorList>
            <consortium name="NCBI Genome Project"/>
        </authorList>
    </citation>
    <scope>NUCLEOTIDE SEQUENCE</scope>
    <source>
        <strain evidence="6">CBS 342.82</strain>
    </source>
</reference>
<dbReference type="Pfam" id="PF07690">
    <property type="entry name" value="MFS_1"/>
    <property type="match status" value="1"/>
</dbReference>
<evidence type="ECO:0000256" key="1">
    <source>
        <dbReference type="ARBA" id="ARBA00004141"/>
    </source>
</evidence>
<dbReference type="PANTHER" id="PTHR11360">
    <property type="entry name" value="MONOCARBOXYLATE TRANSPORTER"/>
    <property type="match status" value="1"/>
</dbReference>
<evidence type="ECO:0000256" key="4">
    <source>
        <dbReference type="SAM" id="Phobius"/>
    </source>
</evidence>
<feature type="transmembrane region" description="Helical" evidence="4">
    <location>
        <begin position="222"/>
        <end position="242"/>
    </location>
</feature>
<dbReference type="GO" id="GO:0022857">
    <property type="term" value="F:transmembrane transporter activity"/>
    <property type="evidence" value="ECO:0007669"/>
    <property type="project" value="InterPro"/>
</dbReference>
<evidence type="ECO:0000313" key="5">
    <source>
        <dbReference type="Proteomes" id="UP000504637"/>
    </source>
</evidence>
<protein>
    <submittedName>
        <fullName evidence="6">MFS general substrate transporter</fullName>
    </submittedName>
</protein>
<dbReference type="InterPro" id="IPR050327">
    <property type="entry name" value="Proton-linked_MCT"/>
</dbReference>
<feature type="transmembrane region" description="Helical" evidence="4">
    <location>
        <begin position="332"/>
        <end position="352"/>
    </location>
</feature>
<evidence type="ECO:0000256" key="2">
    <source>
        <dbReference type="ARBA" id="ARBA00006727"/>
    </source>
</evidence>
<dbReference type="RefSeq" id="XP_033462082.1">
    <property type="nucleotide sequence ID" value="XM_033601057.1"/>
</dbReference>
<evidence type="ECO:0000256" key="3">
    <source>
        <dbReference type="SAM" id="MobiDB-lite"/>
    </source>
</evidence>
<dbReference type="Gene3D" id="1.20.1250.20">
    <property type="entry name" value="MFS general substrate transporter like domains"/>
    <property type="match status" value="2"/>
</dbReference>
<dbReference type="PANTHER" id="PTHR11360:SF234">
    <property type="entry name" value="MFS-TYPE TRANSPORTER DBAD-RELATED"/>
    <property type="match status" value="1"/>
</dbReference>
<feature type="transmembrane region" description="Helical" evidence="4">
    <location>
        <begin position="124"/>
        <end position="143"/>
    </location>
</feature>
<feature type="transmembrane region" description="Helical" evidence="4">
    <location>
        <begin position="359"/>
        <end position="380"/>
    </location>
</feature>
<feature type="transmembrane region" description="Helical" evidence="4">
    <location>
        <begin position="92"/>
        <end position="117"/>
    </location>
</feature>
<keyword evidence="5" id="KW-1185">Reference proteome</keyword>
<accession>A0A6J3MAJ6</accession>
<feature type="transmembrane region" description="Helical" evidence="4">
    <location>
        <begin position="386"/>
        <end position="413"/>
    </location>
</feature>
<keyword evidence="4" id="KW-0472">Membrane</keyword>
<keyword evidence="4" id="KW-1133">Transmembrane helix</keyword>
<feature type="transmembrane region" description="Helical" evidence="4">
    <location>
        <begin position="189"/>
        <end position="210"/>
    </location>
</feature>
<name>A0A6J3MAJ6_9PEZI</name>
<dbReference type="AlphaFoldDB" id="A0A6J3MAJ6"/>
<evidence type="ECO:0000313" key="6">
    <source>
        <dbReference type="RefSeq" id="XP_033462082.1"/>
    </source>
</evidence>
<feature type="region of interest" description="Disordered" evidence="3">
    <location>
        <begin position="1"/>
        <end position="38"/>
    </location>
</feature>
<feature type="transmembrane region" description="Helical" evidence="4">
    <location>
        <begin position="425"/>
        <end position="447"/>
    </location>
</feature>
<gene>
    <name evidence="6" type="ORF">K489DRAFT_314949</name>
</gene>
<keyword evidence="4" id="KW-0812">Transmembrane</keyword>
<sequence>MAEISRSNSKVNSEIETPTGPVTRNPSADSRTAGNSILTTNTFDEPKWPTDWRAYRCLFGGFLLMFNSWGLVNAYGTFSSYYTQTILSGQDILLLNLIGATECFLVLIFSGVVGRLLDADYSRILITIGTVLTGLSFFMLSIIDITHDSQDRLYGLIWLTQAFTAGLGMACFFVTSSQVVATWFKRKKGLAIGIVASGASISGLIYPYMFRTLLSEFGFNLAVRYVAIVITCTSGLAIICAVPNPHHPRNNAPENLRAWFKLRLYLDTSAFKEPAYAFFVAAICFMFFGFYPIFFNLEEWAVSEGFGFRALANVGDNAGLPSNPAAHQIHTYWLLAIMNGSSTLGRIGSAYLCDKVGALVVHGSVMLIASLLVLILWPLAHHLQAAIGFVVVFGIFSGAVIGLPPASVAYILGPDPQRQKRLGQWTGMMYCCSAIFALFGPIIAGHMISEFSTFLTVQLWSGACLFLSSLCIFAALYCRNKAVNAVKPQLSRFTSRSVSETELEKDKDAEEV</sequence>
<dbReference type="OrthoDB" id="6509908at2759"/>
<proteinExistence type="inferred from homology"/>
<feature type="transmembrane region" description="Helical" evidence="4">
    <location>
        <begin position="275"/>
        <end position="294"/>
    </location>
</feature>
<dbReference type="GO" id="GO:0016020">
    <property type="term" value="C:membrane"/>
    <property type="evidence" value="ECO:0007669"/>
    <property type="project" value="UniProtKB-SubCell"/>
</dbReference>
<dbReference type="SUPFAM" id="SSF103473">
    <property type="entry name" value="MFS general substrate transporter"/>
    <property type="match status" value="1"/>
</dbReference>
<dbReference type="InterPro" id="IPR036259">
    <property type="entry name" value="MFS_trans_sf"/>
</dbReference>
<dbReference type="GeneID" id="54358857"/>
<dbReference type="InterPro" id="IPR011701">
    <property type="entry name" value="MFS"/>
</dbReference>
<feature type="transmembrane region" description="Helical" evidence="4">
    <location>
        <begin position="54"/>
        <end position="72"/>
    </location>
</feature>
<dbReference type="Proteomes" id="UP000504637">
    <property type="component" value="Unplaced"/>
</dbReference>
<reference evidence="6" key="1">
    <citation type="submission" date="2020-01" db="EMBL/GenBank/DDBJ databases">
        <authorList>
            <consortium name="DOE Joint Genome Institute"/>
            <person name="Haridas S."/>
            <person name="Albert R."/>
            <person name="Binder M."/>
            <person name="Bloem J."/>
            <person name="Labutti K."/>
            <person name="Salamov A."/>
            <person name="Andreopoulos B."/>
            <person name="Baker S.E."/>
            <person name="Barry K."/>
            <person name="Bills G."/>
            <person name="Bluhm B.H."/>
            <person name="Cannon C."/>
            <person name="Castanera R."/>
            <person name="Culley D.E."/>
            <person name="Daum C."/>
            <person name="Ezra D."/>
            <person name="Gonzalez J.B."/>
            <person name="Henrissat B."/>
            <person name="Kuo A."/>
            <person name="Liang C."/>
            <person name="Lipzen A."/>
            <person name="Lutzoni F."/>
            <person name="Magnuson J."/>
            <person name="Mondo S."/>
            <person name="Nolan M."/>
            <person name="Ohm R."/>
            <person name="Pangilinan J."/>
            <person name="Park H.-J."/>
            <person name="Ramirez L."/>
            <person name="Alfaro M."/>
            <person name="Sun H."/>
            <person name="Tritt A."/>
            <person name="Yoshinaga Y."/>
            <person name="Zwiers L.-H."/>
            <person name="Turgeon B.G."/>
            <person name="Goodwin S.B."/>
            <person name="Spatafora J.W."/>
            <person name="Crous P.W."/>
            <person name="Grigoriev I.V."/>
        </authorList>
    </citation>
    <scope>NUCLEOTIDE SEQUENCE</scope>
    <source>
        <strain evidence="6">CBS 342.82</strain>
    </source>
</reference>
<feature type="transmembrane region" description="Helical" evidence="4">
    <location>
        <begin position="459"/>
        <end position="478"/>
    </location>
</feature>